<dbReference type="AlphaFoldDB" id="A0A163HB24"/>
<dbReference type="GeneID" id="97553321"/>
<dbReference type="STRING" id="59843.A3958_05465"/>
<evidence type="ECO:0000313" key="1">
    <source>
        <dbReference type="EMBL" id="KZS45407.1"/>
    </source>
</evidence>
<dbReference type="OrthoDB" id="9770793at2"/>
<dbReference type="PANTHER" id="PTHR42110:SF1">
    <property type="entry name" value="L-ASPARAGINASE, PUTATIVE (AFU_ORTHOLOGUE AFUA_3G11890)-RELATED"/>
    <property type="match status" value="1"/>
</dbReference>
<dbReference type="PANTHER" id="PTHR42110">
    <property type="entry name" value="L-ASPARAGINASE, PUTATIVE (AFU_ORTHOLOGUE AFUA_3G11890)-RELATED"/>
    <property type="match status" value="1"/>
</dbReference>
<dbReference type="InterPro" id="IPR010349">
    <property type="entry name" value="Asparaginase_II"/>
</dbReference>
<organism evidence="1 2">
    <name type="scientific">Paenibacillus glucanolyticus</name>
    <dbReference type="NCBI Taxonomy" id="59843"/>
    <lineage>
        <taxon>Bacteria</taxon>
        <taxon>Bacillati</taxon>
        <taxon>Bacillota</taxon>
        <taxon>Bacilli</taxon>
        <taxon>Bacillales</taxon>
        <taxon>Paenibacillaceae</taxon>
        <taxon>Paenibacillus</taxon>
    </lineage>
</organism>
<name>A0A163HB24_9BACL</name>
<keyword evidence="2" id="KW-1185">Reference proteome</keyword>
<dbReference type="RefSeq" id="WP_006212693.1">
    <property type="nucleotide sequence ID" value="NZ_CP147845.1"/>
</dbReference>
<comment type="caution">
    <text evidence="1">The sequence shown here is derived from an EMBL/GenBank/DDBJ whole genome shotgun (WGS) entry which is preliminary data.</text>
</comment>
<reference evidence="1" key="1">
    <citation type="journal article" date="2016" name="Genome Announc.">
        <title>Draft genomes of two strains of Paenibacillus glucanolyticus with capability to degrade lignocellulose.</title>
        <authorList>
            <person name="Mathews S.L."/>
            <person name="Pawlak J."/>
            <person name="Grunden A.M."/>
        </authorList>
    </citation>
    <scope>NUCLEOTIDE SEQUENCE [LARGE SCALE GENOMIC DNA]</scope>
    <source>
        <strain evidence="1">SLM1</strain>
    </source>
</reference>
<accession>A0A163HB24</accession>
<dbReference type="Pfam" id="PF06089">
    <property type="entry name" value="Asparaginase_II"/>
    <property type="match status" value="1"/>
</dbReference>
<proteinExistence type="predicted"/>
<dbReference type="Proteomes" id="UP000076796">
    <property type="component" value="Unassembled WGS sequence"/>
</dbReference>
<dbReference type="EMBL" id="LWMH01000001">
    <property type="protein sequence ID" value="KZS45407.1"/>
    <property type="molecule type" value="Genomic_DNA"/>
</dbReference>
<sequence>MDTVLVKEYRADIVECVHNGHICIVNDEGAVQAYAGDPEYVAFTRSSAKPLQAIPSIRAGLAEHYGLTVEEIAIMTASHRAEPAHVEVLERFARKVSIGESNMVCASSWPLDEGSKESLLREGSDKSKWYHNCSGKHYGMLAYCQMAGYPLKGYDHPEHPLQQEILGTVSDLAGLAPGDIHLGTDGCGLPVFAMPLRALATAYMKLASPDRIEDEPTRKAVLTITSAMNASPYMVAGNHKVDTLLLEDDNVVAKGGFKGVYCFGLKKERLGISFKIADGSEEEWGWIVESILEQIGYSNKTTLRRLKAAYPKDLFNDEGRRVGRAETEFILTRV</sequence>
<protein>
    <submittedName>
        <fullName evidence="1">Asparaginase</fullName>
    </submittedName>
</protein>
<gene>
    <name evidence="1" type="ORF">AWU65_05470</name>
</gene>
<evidence type="ECO:0000313" key="2">
    <source>
        <dbReference type="Proteomes" id="UP000076796"/>
    </source>
</evidence>